<evidence type="ECO:0000256" key="1">
    <source>
        <dbReference type="SAM" id="MobiDB-lite"/>
    </source>
</evidence>
<dbReference type="Pfam" id="PF18199">
    <property type="entry name" value="Dynein_C"/>
    <property type="match status" value="1"/>
</dbReference>
<dbReference type="Proteomes" id="UP000722791">
    <property type="component" value="Unassembled WGS sequence"/>
</dbReference>
<feature type="compositionally biased region" description="Low complexity" evidence="1">
    <location>
        <begin position="126"/>
        <end position="141"/>
    </location>
</feature>
<accession>A0A8J4LM22</accession>
<sequence>GGGSSGDGGGSESRISSAVSRSSVAGGGSSSTISGVEHSGRSAGGGSDAVEDGEGAPGRAGVPAEGGVYVYGLFLEGARWDEQAGTLGAARPGGMFSSLPAVHLLPKHTAEPMAADTYLHAAENHPPQTSTAPSPSSSSSPRTQLAPATSSISLGAVPSFVPPLTPTLTVPFASAASAAGIANNLSVGSSFGAGGSLGGIPSLGTFPRASGLLPGSISIGGSIGVIGGGGGGGGGS</sequence>
<proteinExistence type="predicted"/>
<dbReference type="InterPro" id="IPR043160">
    <property type="entry name" value="Dynein_C_barrel"/>
</dbReference>
<organism evidence="3 4">
    <name type="scientific">Volvox reticuliferus</name>
    <dbReference type="NCBI Taxonomy" id="1737510"/>
    <lineage>
        <taxon>Eukaryota</taxon>
        <taxon>Viridiplantae</taxon>
        <taxon>Chlorophyta</taxon>
        <taxon>core chlorophytes</taxon>
        <taxon>Chlorophyceae</taxon>
        <taxon>CS clade</taxon>
        <taxon>Chlamydomonadales</taxon>
        <taxon>Volvocaceae</taxon>
        <taxon>Volvox</taxon>
    </lineage>
</organism>
<feature type="non-terminal residue" evidence="3">
    <location>
        <position position="236"/>
    </location>
</feature>
<feature type="non-terminal residue" evidence="3">
    <location>
        <position position="1"/>
    </location>
</feature>
<evidence type="ECO:0000313" key="3">
    <source>
        <dbReference type="EMBL" id="GIM01950.1"/>
    </source>
</evidence>
<feature type="compositionally biased region" description="Gly residues" evidence="1">
    <location>
        <begin position="1"/>
        <end position="11"/>
    </location>
</feature>
<feature type="region of interest" description="Disordered" evidence="1">
    <location>
        <begin position="1"/>
        <end position="62"/>
    </location>
</feature>
<name>A0A8J4LM22_9CHLO</name>
<dbReference type="Gene3D" id="3.10.490.20">
    <property type="match status" value="1"/>
</dbReference>
<dbReference type="AlphaFoldDB" id="A0A8J4LM22"/>
<comment type="caution">
    <text evidence="3">The sequence shown here is derived from an EMBL/GenBank/DDBJ whole genome shotgun (WGS) entry which is preliminary data.</text>
</comment>
<feature type="compositionally biased region" description="Low complexity" evidence="1">
    <location>
        <begin position="12"/>
        <end position="37"/>
    </location>
</feature>
<feature type="region of interest" description="Disordered" evidence="1">
    <location>
        <begin position="123"/>
        <end position="147"/>
    </location>
</feature>
<gene>
    <name evidence="3" type="ORF">Vretimale_6713</name>
</gene>
<evidence type="ECO:0000313" key="4">
    <source>
        <dbReference type="Proteomes" id="UP000722791"/>
    </source>
</evidence>
<dbReference type="EMBL" id="BNCQ01000010">
    <property type="protein sequence ID" value="GIM01950.1"/>
    <property type="molecule type" value="Genomic_DNA"/>
</dbReference>
<feature type="domain" description="Dynein heavy chain C-terminal" evidence="2">
    <location>
        <begin position="63"/>
        <end position="111"/>
    </location>
</feature>
<dbReference type="InterPro" id="IPR041228">
    <property type="entry name" value="Dynein_C"/>
</dbReference>
<reference evidence="3" key="1">
    <citation type="journal article" date="2021" name="Proc. Natl. Acad. Sci. U.S.A.">
        <title>Three genomes in the algal genus Volvox reveal the fate of a haploid sex-determining region after a transition to homothallism.</title>
        <authorList>
            <person name="Yamamoto K."/>
            <person name="Hamaji T."/>
            <person name="Kawai-Toyooka H."/>
            <person name="Matsuzaki R."/>
            <person name="Takahashi F."/>
            <person name="Nishimura Y."/>
            <person name="Kawachi M."/>
            <person name="Noguchi H."/>
            <person name="Minakuchi Y."/>
            <person name="Umen J.G."/>
            <person name="Toyoda A."/>
            <person name="Nozaki H."/>
        </authorList>
    </citation>
    <scope>NUCLEOTIDE SEQUENCE</scope>
    <source>
        <strain evidence="3">NIES-3785</strain>
    </source>
</reference>
<protein>
    <recommendedName>
        <fullName evidence="2">Dynein heavy chain C-terminal domain-containing protein</fullName>
    </recommendedName>
</protein>
<evidence type="ECO:0000259" key="2">
    <source>
        <dbReference type="Pfam" id="PF18199"/>
    </source>
</evidence>